<gene>
    <name evidence="1" type="ORF">KO481_20635</name>
</gene>
<accession>A0ABS6B3A6</accession>
<protein>
    <submittedName>
        <fullName evidence="1">Uncharacterized protein</fullName>
    </submittedName>
</protein>
<name>A0ABS6B3A6_9NOCA</name>
<evidence type="ECO:0000313" key="1">
    <source>
        <dbReference type="EMBL" id="MBU3063926.1"/>
    </source>
</evidence>
<comment type="caution">
    <text evidence="1">The sequence shown here is derived from an EMBL/GenBank/DDBJ whole genome shotgun (WGS) entry which is preliminary data.</text>
</comment>
<dbReference type="EMBL" id="JAHKNI010000006">
    <property type="protein sequence ID" value="MBU3063926.1"/>
    <property type="molecule type" value="Genomic_DNA"/>
</dbReference>
<organism evidence="1 2">
    <name type="scientific">Nocardia albiluteola</name>
    <dbReference type="NCBI Taxonomy" id="2842303"/>
    <lineage>
        <taxon>Bacteria</taxon>
        <taxon>Bacillati</taxon>
        <taxon>Actinomycetota</taxon>
        <taxon>Actinomycetes</taxon>
        <taxon>Mycobacteriales</taxon>
        <taxon>Nocardiaceae</taxon>
        <taxon>Nocardia</taxon>
    </lineage>
</organism>
<dbReference type="RefSeq" id="WP_215918803.1">
    <property type="nucleotide sequence ID" value="NZ_JAHKNI010000006.1"/>
</dbReference>
<dbReference type="Proteomes" id="UP000733379">
    <property type="component" value="Unassembled WGS sequence"/>
</dbReference>
<sequence length="69" mass="7293">MSTIALPLAPTDRRAAVRRLVAIFGSMNDLIELLDSDPRGAALARAHNTRDLIAELVVDLAGTAARTPA</sequence>
<reference evidence="1 2" key="1">
    <citation type="submission" date="2021-06" db="EMBL/GenBank/DDBJ databases">
        <title>Actinomycetes sequencing.</title>
        <authorList>
            <person name="Shan Q."/>
        </authorList>
    </citation>
    <scope>NUCLEOTIDE SEQUENCE [LARGE SCALE GENOMIC DNA]</scope>
    <source>
        <strain evidence="1 2">NEAU-G5</strain>
    </source>
</reference>
<keyword evidence="2" id="KW-1185">Reference proteome</keyword>
<evidence type="ECO:0000313" key="2">
    <source>
        <dbReference type="Proteomes" id="UP000733379"/>
    </source>
</evidence>
<proteinExistence type="predicted"/>